<dbReference type="PANTHER" id="PTHR46615">
    <property type="entry name" value="ARYLSULFATASE K"/>
    <property type="match status" value="1"/>
</dbReference>
<dbReference type="InterPro" id="IPR017850">
    <property type="entry name" value="Alkaline_phosphatase_core_sf"/>
</dbReference>
<feature type="domain" description="N-sulphoglucosamine sulphohydrolase C-terminal" evidence="1">
    <location>
        <begin position="64"/>
        <end position="185"/>
    </location>
</feature>
<proteinExistence type="predicted"/>
<dbReference type="AlphaFoldDB" id="A0A381VHD3"/>
<dbReference type="GO" id="GO:0015024">
    <property type="term" value="F:glucuronate-2-sulfatase activity"/>
    <property type="evidence" value="ECO:0007669"/>
    <property type="project" value="TreeGrafter"/>
</dbReference>
<dbReference type="PANTHER" id="PTHR46615:SF1">
    <property type="entry name" value="ARYLSULFATASE K"/>
    <property type="match status" value="1"/>
</dbReference>
<sequence length="188" mass="21500">NADEYLGEIINHFKNLGLDEDTLLVIISDHGISIGEKFGERAYGVFCYDTTLISTALFCHPRISPITVKNQVRSIDILPTILELLSISHDKNYKEIDGISLMPLINGKEDKRIAFSQSGNPLNSGKPPKKPNVYAVRTDEWKYIKNIHNNTEELYFLKDDPNEEINLINIEKEKSDEMRYQMNKILSS</sequence>
<dbReference type="Gene3D" id="3.40.720.10">
    <property type="entry name" value="Alkaline Phosphatase, subunit A"/>
    <property type="match status" value="1"/>
</dbReference>
<dbReference type="InterPro" id="IPR051849">
    <property type="entry name" value="GAG-degrading_sulfatase"/>
</dbReference>
<protein>
    <recommendedName>
        <fullName evidence="1">N-sulphoglucosamine sulphohydrolase C-terminal domain-containing protein</fullName>
    </recommendedName>
</protein>
<reference evidence="2" key="1">
    <citation type="submission" date="2018-05" db="EMBL/GenBank/DDBJ databases">
        <authorList>
            <person name="Lanie J.A."/>
            <person name="Ng W.-L."/>
            <person name="Kazmierczak K.M."/>
            <person name="Andrzejewski T.M."/>
            <person name="Davidsen T.M."/>
            <person name="Wayne K.J."/>
            <person name="Tettelin H."/>
            <person name="Glass J.I."/>
            <person name="Rusch D."/>
            <person name="Podicherti R."/>
            <person name="Tsui H.-C.T."/>
            <person name="Winkler M.E."/>
        </authorList>
    </citation>
    <scope>NUCLEOTIDE SEQUENCE</scope>
</reference>
<gene>
    <name evidence="2" type="ORF">METZ01_LOCUS91921</name>
</gene>
<evidence type="ECO:0000259" key="1">
    <source>
        <dbReference type="Pfam" id="PF16347"/>
    </source>
</evidence>
<dbReference type="SUPFAM" id="SSF53649">
    <property type="entry name" value="Alkaline phosphatase-like"/>
    <property type="match status" value="1"/>
</dbReference>
<evidence type="ECO:0000313" key="2">
    <source>
        <dbReference type="EMBL" id="SVA39067.1"/>
    </source>
</evidence>
<dbReference type="EMBL" id="UINC01008687">
    <property type="protein sequence ID" value="SVA39067.1"/>
    <property type="molecule type" value="Genomic_DNA"/>
</dbReference>
<dbReference type="Pfam" id="PF16347">
    <property type="entry name" value="SGSH_C"/>
    <property type="match status" value="1"/>
</dbReference>
<dbReference type="GO" id="GO:0004065">
    <property type="term" value="F:arylsulfatase activity"/>
    <property type="evidence" value="ECO:0007669"/>
    <property type="project" value="TreeGrafter"/>
</dbReference>
<feature type="non-terminal residue" evidence="2">
    <location>
        <position position="1"/>
    </location>
</feature>
<name>A0A381VHD3_9ZZZZ</name>
<accession>A0A381VHD3</accession>
<dbReference type="InterPro" id="IPR032506">
    <property type="entry name" value="SGSH_C"/>
</dbReference>
<organism evidence="2">
    <name type="scientific">marine metagenome</name>
    <dbReference type="NCBI Taxonomy" id="408172"/>
    <lineage>
        <taxon>unclassified sequences</taxon>
        <taxon>metagenomes</taxon>
        <taxon>ecological metagenomes</taxon>
    </lineage>
</organism>